<dbReference type="EMBL" id="BDCR01000004">
    <property type="protein sequence ID" value="GAT63780.1"/>
    <property type="molecule type" value="Genomic_DNA"/>
</dbReference>
<dbReference type="OrthoDB" id="9803668at2"/>
<reference evidence="4" key="2">
    <citation type="journal article" date="2017" name="Genome Announc.">
        <title>Draft genome sequence of Paludibacter jiangxiensis NM7(T), a propionate-producing fermentative bacterium.</title>
        <authorList>
            <person name="Qiu Y.-L."/>
            <person name="Tourlousse D.M."/>
            <person name="Matsuura N."/>
            <person name="Ohashi A."/>
            <person name="Sekiguchi Y."/>
        </authorList>
    </citation>
    <scope>NUCLEOTIDE SEQUENCE [LARGE SCALE GENOMIC DNA]</scope>
    <source>
        <strain evidence="4">NM7</strain>
    </source>
</reference>
<dbReference type="GO" id="GO:0003676">
    <property type="term" value="F:nucleic acid binding"/>
    <property type="evidence" value="ECO:0007669"/>
    <property type="project" value="InterPro"/>
</dbReference>
<evidence type="ECO:0000259" key="1">
    <source>
        <dbReference type="Pfam" id="PF01368"/>
    </source>
</evidence>
<reference evidence="4" key="1">
    <citation type="submission" date="2016-04" db="EMBL/GenBank/DDBJ databases">
        <title>Draft genome sequence of Paludibacter jiangxiensis strain NM7.</title>
        <authorList>
            <person name="Qiu Y."/>
            <person name="Matsuura N."/>
            <person name="Ohashi A."/>
            <person name="Tourlousse M.D."/>
            <person name="Sekiguchi Y."/>
        </authorList>
    </citation>
    <scope>NUCLEOTIDE SEQUENCE [LARGE SCALE GENOMIC DNA]</scope>
    <source>
        <strain evidence="4">NM7</strain>
    </source>
</reference>
<feature type="domain" description="DHHA1" evidence="2">
    <location>
        <begin position="251"/>
        <end position="331"/>
    </location>
</feature>
<evidence type="ECO:0000313" key="3">
    <source>
        <dbReference type="EMBL" id="GAT63780.1"/>
    </source>
</evidence>
<dbReference type="Gene3D" id="3.90.1640.10">
    <property type="entry name" value="inorganic pyrophosphatase (n-terminal core)"/>
    <property type="match status" value="1"/>
</dbReference>
<sequence length="344" mass="38494">MLTKIIDKHKVDETLSQIENAKQIAIVTHMSPDGDAVGSALGLYQHLLTCGKKVSVIVPNRFPDFLAWMPGAENVLVYDEMKEQTEIALKKCDLLFALDFNTLTRIGNLNSIVKNLACKKILIDHHRDPDDFCNVVISYPKIASTSELVFRLIYSMGFFPQMTLSCAECLYSGMMTDTGAFTFNSNDPEIYYIISELLKKGVDKDAIYSKVYNTYSVDRLRLMGYTLGQKMEILPEYHTAIITLTKAELDKFNYKEGDTEGFVNIPLSIKGIVFSVLVKEGKDMVKLSLRSRGTFPVNKVASTLFNGGGHINASGGESYESMKDTVKKLKAALPHYQKELEESC</sequence>
<dbReference type="PANTHER" id="PTHR47618">
    <property type="entry name" value="BIFUNCTIONAL OLIGORIBONUCLEASE AND PAP PHOSPHATASE NRNA"/>
    <property type="match status" value="1"/>
</dbReference>
<name>A0A161LSL8_9BACT</name>
<proteinExistence type="predicted"/>
<dbReference type="Gene3D" id="3.10.310.30">
    <property type="match status" value="1"/>
</dbReference>
<dbReference type="Pfam" id="PF02272">
    <property type="entry name" value="DHHA1"/>
    <property type="match status" value="1"/>
</dbReference>
<dbReference type="STRING" id="681398.PJIAN_4321"/>
<dbReference type="Proteomes" id="UP000076586">
    <property type="component" value="Unassembled WGS sequence"/>
</dbReference>
<dbReference type="SUPFAM" id="SSF64182">
    <property type="entry name" value="DHH phosphoesterases"/>
    <property type="match status" value="1"/>
</dbReference>
<keyword evidence="4" id="KW-1185">Reference proteome</keyword>
<protein>
    <submittedName>
        <fullName evidence="3">Phosphoesterase RecJ domain-containing protein</fullName>
    </submittedName>
</protein>
<dbReference type="InterPro" id="IPR003156">
    <property type="entry name" value="DHHA1_dom"/>
</dbReference>
<organism evidence="3 4">
    <name type="scientific">Paludibacter jiangxiensis</name>
    <dbReference type="NCBI Taxonomy" id="681398"/>
    <lineage>
        <taxon>Bacteria</taxon>
        <taxon>Pseudomonadati</taxon>
        <taxon>Bacteroidota</taxon>
        <taxon>Bacteroidia</taxon>
        <taxon>Bacteroidales</taxon>
        <taxon>Paludibacteraceae</taxon>
        <taxon>Paludibacter</taxon>
    </lineage>
</organism>
<evidence type="ECO:0000313" key="4">
    <source>
        <dbReference type="Proteomes" id="UP000076586"/>
    </source>
</evidence>
<dbReference type="RefSeq" id="WP_068705291.1">
    <property type="nucleotide sequence ID" value="NZ_BDCR01000004.1"/>
</dbReference>
<gene>
    <name evidence="3" type="ORF">PJIAN_4321</name>
</gene>
<dbReference type="PANTHER" id="PTHR47618:SF1">
    <property type="entry name" value="BIFUNCTIONAL OLIGORIBONUCLEASE AND PAP PHOSPHATASE NRNA"/>
    <property type="match status" value="1"/>
</dbReference>
<dbReference type="AlphaFoldDB" id="A0A161LSL8"/>
<dbReference type="Pfam" id="PF01368">
    <property type="entry name" value="DHH"/>
    <property type="match status" value="1"/>
</dbReference>
<dbReference type="InterPro" id="IPR051319">
    <property type="entry name" value="Oligoribo/pAp-PDE_c-di-AMP_PDE"/>
</dbReference>
<feature type="domain" description="DDH" evidence="1">
    <location>
        <begin position="23"/>
        <end position="174"/>
    </location>
</feature>
<dbReference type="InterPro" id="IPR038763">
    <property type="entry name" value="DHH_sf"/>
</dbReference>
<dbReference type="InterPro" id="IPR001667">
    <property type="entry name" value="DDH_dom"/>
</dbReference>
<evidence type="ECO:0000259" key="2">
    <source>
        <dbReference type="Pfam" id="PF02272"/>
    </source>
</evidence>
<accession>A0A161LSL8</accession>
<comment type="caution">
    <text evidence="3">The sequence shown here is derived from an EMBL/GenBank/DDBJ whole genome shotgun (WGS) entry which is preliminary data.</text>
</comment>